<organism evidence="1 2">
    <name type="scientific">Sistotremastrum niveocremeum HHB9708</name>
    <dbReference type="NCBI Taxonomy" id="1314777"/>
    <lineage>
        <taxon>Eukaryota</taxon>
        <taxon>Fungi</taxon>
        <taxon>Dikarya</taxon>
        <taxon>Basidiomycota</taxon>
        <taxon>Agaricomycotina</taxon>
        <taxon>Agaricomycetes</taxon>
        <taxon>Sistotremastrales</taxon>
        <taxon>Sistotremastraceae</taxon>
        <taxon>Sertulicium</taxon>
        <taxon>Sertulicium niveocremeum</taxon>
    </lineage>
</organism>
<gene>
    <name evidence="1" type="ORF">SISNIDRAFT_492024</name>
</gene>
<dbReference type="PANTHER" id="PTHR24092">
    <property type="entry name" value="PROBABLE PHOSPHOLIPID-TRANSPORTING ATPASE"/>
    <property type="match status" value="1"/>
</dbReference>
<sequence>MVFLSTTGGIDYKAHISDEAVLFQAAADRDIMRLLTPFLDHMEEYELLDVLDFSACGWRDVLSRKLADEDRRLLLLCKFADNVILERLRLVNDELRGKLENQLDESANQGLRTLCMENSFIFGEEHEP</sequence>
<dbReference type="Proteomes" id="UP000076722">
    <property type="component" value="Unassembled WGS sequence"/>
</dbReference>
<dbReference type="PANTHER" id="PTHR24092:SF153">
    <property type="entry name" value="PHOSPHOLIPID-TRANSPORTING ATPASE"/>
    <property type="match status" value="1"/>
</dbReference>
<reference evidence="1 2" key="1">
    <citation type="journal article" date="2016" name="Mol. Biol. Evol.">
        <title>Comparative Genomics of Early-Diverging Mushroom-Forming Fungi Provides Insights into the Origins of Lignocellulose Decay Capabilities.</title>
        <authorList>
            <person name="Nagy L.G."/>
            <person name="Riley R."/>
            <person name="Tritt A."/>
            <person name="Adam C."/>
            <person name="Daum C."/>
            <person name="Floudas D."/>
            <person name="Sun H."/>
            <person name="Yadav J.S."/>
            <person name="Pangilinan J."/>
            <person name="Larsson K.H."/>
            <person name="Matsuura K."/>
            <person name="Barry K."/>
            <person name="Labutti K."/>
            <person name="Kuo R."/>
            <person name="Ohm R.A."/>
            <person name="Bhattacharya S.S."/>
            <person name="Shirouzu T."/>
            <person name="Yoshinaga Y."/>
            <person name="Martin F.M."/>
            <person name="Grigoriev I.V."/>
            <person name="Hibbett D.S."/>
        </authorList>
    </citation>
    <scope>NUCLEOTIDE SEQUENCE [LARGE SCALE GENOMIC DNA]</scope>
    <source>
        <strain evidence="1 2">HHB9708</strain>
    </source>
</reference>
<dbReference type="AlphaFoldDB" id="A0A164M4S9"/>
<dbReference type="GO" id="GO:0045332">
    <property type="term" value="P:phospholipid translocation"/>
    <property type="evidence" value="ECO:0007669"/>
    <property type="project" value="TreeGrafter"/>
</dbReference>
<dbReference type="GO" id="GO:0005886">
    <property type="term" value="C:plasma membrane"/>
    <property type="evidence" value="ECO:0007669"/>
    <property type="project" value="TreeGrafter"/>
</dbReference>
<dbReference type="STRING" id="1314777.A0A164M4S9"/>
<keyword evidence="2" id="KW-1185">Reference proteome</keyword>
<dbReference type="EMBL" id="KV419528">
    <property type="protein sequence ID" value="KZS86360.1"/>
    <property type="molecule type" value="Genomic_DNA"/>
</dbReference>
<evidence type="ECO:0000313" key="1">
    <source>
        <dbReference type="EMBL" id="KZS86360.1"/>
    </source>
</evidence>
<dbReference type="GO" id="GO:0000166">
    <property type="term" value="F:nucleotide binding"/>
    <property type="evidence" value="ECO:0007669"/>
    <property type="project" value="InterPro"/>
</dbReference>
<protein>
    <submittedName>
        <fullName evidence="1">Uncharacterized protein</fullName>
    </submittedName>
</protein>
<dbReference type="OrthoDB" id="3038640at2759"/>
<dbReference type="InterPro" id="IPR023299">
    <property type="entry name" value="ATPase_P-typ_cyto_dom_N"/>
</dbReference>
<evidence type="ECO:0000313" key="2">
    <source>
        <dbReference type="Proteomes" id="UP000076722"/>
    </source>
</evidence>
<name>A0A164M4S9_9AGAM</name>
<dbReference type="GO" id="GO:0140326">
    <property type="term" value="F:ATPase-coupled intramembrane lipid transporter activity"/>
    <property type="evidence" value="ECO:0007669"/>
    <property type="project" value="TreeGrafter"/>
</dbReference>
<dbReference type="Gene3D" id="3.40.1110.10">
    <property type="entry name" value="Calcium-transporting ATPase, cytoplasmic domain N"/>
    <property type="match status" value="1"/>
</dbReference>
<proteinExistence type="predicted"/>
<dbReference type="SUPFAM" id="SSF81660">
    <property type="entry name" value="Metal cation-transporting ATPase, ATP-binding domain N"/>
    <property type="match status" value="1"/>
</dbReference>
<accession>A0A164M4S9</accession>